<feature type="transmembrane region" description="Helical" evidence="1">
    <location>
        <begin position="7"/>
        <end position="26"/>
    </location>
</feature>
<comment type="caution">
    <text evidence="2">The sequence shown here is derived from an EMBL/GenBank/DDBJ whole genome shotgun (WGS) entry which is preliminary data.</text>
</comment>
<sequence>MSIINLSFIQITIILFFGISGLWFWIDKVLNFGNYLGTKNYSNNQTGEKK</sequence>
<name>X1T5T3_9ZZZZ</name>
<keyword evidence="1" id="KW-0472">Membrane</keyword>
<accession>X1T5T3</accession>
<evidence type="ECO:0000256" key="1">
    <source>
        <dbReference type="SAM" id="Phobius"/>
    </source>
</evidence>
<keyword evidence="1" id="KW-0812">Transmembrane</keyword>
<gene>
    <name evidence="2" type="ORF">S12H4_29868</name>
</gene>
<evidence type="ECO:0000313" key="2">
    <source>
        <dbReference type="EMBL" id="GAJ00589.1"/>
    </source>
</evidence>
<reference evidence="2" key="1">
    <citation type="journal article" date="2014" name="Front. Microbiol.">
        <title>High frequency of phylogenetically diverse reductive dehalogenase-homologous genes in deep subseafloor sedimentary metagenomes.</title>
        <authorList>
            <person name="Kawai M."/>
            <person name="Futagami T."/>
            <person name="Toyoda A."/>
            <person name="Takaki Y."/>
            <person name="Nishi S."/>
            <person name="Hori S."/>
            <person name="Arai W."/>
            <person name="Tsubouchi T."/>
            <person name="Morono Y."/>
            <person name="Uchiyama I."/>
            <person name="Ito T."/>
            <person name="Fujiyama A."/>
            <person name="Inagaki F."/>
            <person name="Takami H."/>
        </authorList>
    </citation>
    <scope>NUCLEOTIDE SEQUENCE</scope>
    <source>
        <strain evidence="2">Expedition CK06-06</strain>
    </source>
</reference>
<dbReference type="EMBL" id="BARW01017263">
    <property type="protein sequence ID" value="GAJ00589.1"/>
    <property type="molecule type" value="Genomic_DNA"/>
</dbReference>
<dbReference type="AlphaFoldDB" id="X1T5T3"/>
<organism evidence="2">
    <name type="scientific">marine sediment metagenome</name>
    <dbReference type="NCBI Taxonomy" id="412755"/>
    <lineage>
        <taxon>unclassified sequences</taxon>
        <taxon>metagenomes</taxon>
        <taxon>ecological metagenomes</taxon>
    </lineage>
</organism>
<proteinExistence type="predicted"/>
<protein>
    <submittedName>
        <fullName evidence="2">Uncharacterized protein</fullName>
    </submittedName>
</protein>
<keyword evidence="1" id="KW-1133">Transmembrane helix</keyword>